<sequence>MSPSSSLSFSHHFLTPLFLHNPSAASSPMKTPLSSLAILTFLFIFFLSSANSTPLPSTTSHLDNHYCDSFPHTKPRSLCIGLQRMHHNLHPLPPQLAPRFGAEKRRVPTGPNPLHN</sequence>
<reference evidence="6 7" key="1">
    <citation type="submission" date="2024-08" db="EMBL/GenBank/DDBJ databases">
        <title>Insights into the chromosomal genome structure of Flemingia macrophylla.</title>
        <authorList>
            <person name="Ding Y."/>
            <person name="Zhao Y."/>
            <person name="Bi W."/>
            <person name="Wu M."/>
            <person name="Zhao G."/>
            <person name="Gong Y."/>
            <person name="Li W."/>
            <person name="Zhang P."/>
        </authorList>
    </citation>
    <scope>NUCLEOTIDE SEQUENCE [LARGE SCALE GENOMIC DNA]</scope>
    <source>
        <strain evidence="6">DYQJB</strain>
        <tissue evidence="6">Leaf</tissue>
    </source>
</reference>
<evidence type="ECO:0000256" key="5">
    <source>
        <dbReference type="SAM" id="MobiDB-lite"/>
    </source>
</evidence>
<keyword evidence="4" id="KW-0379">Hydroxylation</keyword>
<dbReference type="AlphaFoldDB" id="A0ABD1NBV8"/>
<comment type="similarity">
    <text evidence="1">Belongs to the CLV3/ESR signal peptide family.</text>
</comment>
<organism evidence="6 7">
    <name type="scientific">Flemingia macrophylla</name>
    <dbReference type="NCBI Taxonomy" id="520843"/>
    <lineage>
        <taxon>Eukaryota</taxon>
        <taxon>Viridiplantae</taxon>
        <taxon>Streptophyta</taxon>
        <taxon>Embryophyta</taxon>
        <taxon>Tracheophyta</taxon>
        <taxon>Spermatophyta</taxon>
        <taxon>Magnoliopsida</taxon>
        <taxon>eudicotyledons</taxon>
        <taxon>Gunneridae</taxon>
        <taxon>Pentapetalae</taxon>
        <taxon>rosids</taxon>
        <taxon>fabids</taxon>
        <taxon>Fabales</taxon>
        <taxon>Fabaceae</taxon>
        <taxon>Papilionoideae</taxon>
        <taxon>50 kb inversion clade</taxon>
        <taxon>NPAAA clade</taxon>
        <taxon>indigoferoid/millettioid clade</taxon>
        <taxon>Phaseoleae</taxon>
        <taxon>Flemingia</taxon>
    </lineage>
</organism>
<evidence type="ECO:0000256" key="3">
    <source>
        <dbReference type="ARBA" id="ARBA00022782"/>
    </source>
</evidence>
<feature type="region of interest" description="Disordered" evidence="5">
    <location>
        <begin position="91"/>
        <end position="116"/>
    </location>
</feature>
<keyword evidence="7" id="KW-1185">Reference proteome</keyword>
<dbReference type="Proteomes" id="UP001603857">
    <property type="component" value="Unassembled WGS sequence"/>
</dbReference>
<keyword evidence="3" id="KW-0221">Differentiation</keyword>
<dbReference type="PANTHER" id="PTHR34359">
    <property type="entry name" value="CLAVATA3/ESR (CLE)-RELATED PROTEIN 10"/>
    <property type="match status" value="1"/>
</dbReference>
<protein>
    <recommendedName>
        <fullName evidence="8">CLAVATA3/ESR (CLE)-related protein 9</fullName>
    </recommendedName>
</protein>
<comment type="caution">
    <text evidence="6">The sequence shown here is derived from an EMBL/GenBank/DDBJ whole genome shotgun (WGS) entry which is preliminary data.</text>
</comment>
<evidence type="ECO:0000313" key="6">
    <source>
        <dbReference type="EMBL" id="KAL2344615.1"/>
    </source>
</evidence>
<evidence type="ECO:0000256" key="2">
    <source>
        <dbReference type="ARBA" id="ARBA00022473"/>
    </source>
</evidence>
<dbReference type="PANTHER" id="PTHR34359:SF5">
    <property type="entry name" value="CLAVATA3_ESR (CLE)-RELATED PROTEIN 9"/>
    <property type="match status" value="1"/>
</dbReference>
<gene>
    <name evidence="6" type="ORF">Fmac_005900</name>
</gene>
<proteinExistence type="inferred from homology"/>
<evidence type="ECO:0000256" key="1">
    <source>
        <dbReference type="ARBA" id="ARBA00005416"/>
    </source>
</evidence>
<evidence type="ECO:0008006" key="8">
    <source>
        <dbReference type="Google" id="ProtNLM"/>
    </source>
</evidence>
<keyword evidence="2" id="KW-0217">Developmental protein</keyword>
<name>A0ABD1NBV8_9FABA</name>
<dbReference type="GO" id="GO:0030154">
    <property type="term" value="P:cell differentiation"/>
    <property type="evidence" value="ECO:0007669"/>
    <property type="project" value="UniProtKB-KW"/>
</dbReference>
<accession>A0ABD1NBV8</accession>
<evidence type="ECO:0000313" key="7">
    <source>
        <dbReference type="Proteomes" id="UP001603857"/>
    </source>
</evidence>
<dbReference type="EMBL" id="JBGMDY010000002">
    <property type="protein sequence ID" value="KAL2344615.1"/>
    <property type="molecule type" value="Genomic_DNA"/>
</dbReference>
<evidence type="ECO:0000256" key="4">
    <source>
        <dbReference type="ARBA" id="ARBA00023278"/>
    </source>
</evidence>
<dbReference type="InterPro" id="IPR039618">
    <property type="entry name" value="CLE9-13"/>
</dbReference>